<protein>
    <submittedName>
        <fullName evidence="1">Uncharacterized protein</fullName>
    </submittedName>
</protein>
<keyword evidence="2" id="KW-1185">Reference proteome</keyword>
<proteinExistence type="predicted"/>
<gene>
    <name evidence="1" type="ORF">AVEN_209550_1</name>
</gene>
<evidence type="ECO:0000313" key="2">
    <source>
        <dbReference type="Proteomes" id="UP000499080"/>
    </source>
</evidence>
<evidence type="ECO:0000313" key="1">
    <source>
        <dbReference type="EMBL" id="GBN48175.1"/>
    </source>
</evidence>
<comment type="caution">
    <text evidence="1">The sequence shown here is derived from an EMBL/GenBank/DDBJ whole genome shotgun (WGS) entry which is preliminary data.</text>
</comment>
<dbReference type="AlphaFoldDB" id="A0A4Y2P8A8"/>
<dbReference type="Proteomes" id="UP000499080">
    <property type="component" value="Unassembled WGS sequence"/>
</dbReference>
<sequence>MPRRCINTLRGIVKCRANSTTTTIIAVRRVKPFEVGRERSMLREEVAPRPYALSAPPQSRHRNEPKVGCILVRGTPGMNMFTRSTWTQWSSISDTNYFLPMGLTKKD</sequence>
<dbReference type="EMBL" id="BGPR01010827">
    <property type="protein sequence ID" value="GBN48175.1"/>
    <property type="molecule type" value="Genomic_DNA"/>
</dbReference>
<name>A0A4Y2P8A8_ARAVE</name>
<accession>A0A4Y2P8A8</accession>
<organism evidence="1 2">
    <name type="scientific">Araneus ventricosus</name>
    <name type="common">Orbweaver spider</name>
    <name type="synonym">Epeira ventricosa</name>
    <dbReference type="NCBI Taxonomy" id="182803"/>
    <lineage>
        <taxon>Eukaryota</taxon>
        <taxon>Metazoa</taxon>
        <taxon>Ecdysozoa</taxon>
        <taxon>Arthropoda</taxon>
        <taxon>Chelicerata</taxon>
        <taxon>Arachnida</taxon>
        <taxon>Araneae</taxon>
        <taxon>Araneomorphae</taxon>
        <taxon>Entelegynae</taxon>
        <taxon>Araneoidea</taxon>
        <taxon>Araneidae</taxon>
        <taxon>Araneus</taxon>
    </lineage>
</organism>
<reference evidence="1 2" key="1">
    <citation type="journal article" date="2019" name="Sci. Rep.">
        <title>Orb-weaving spider Araneus ventricosus genome elucidates the spidroin gene catalogue.</title>
        <authorList>
            <person name="Kono N."/>
            <person name="Nakamura H."/>
            <person name="Ohtoshi R."/>
            <person name="Moran D.A.P."/>
            <person name="Shinohara A."/>
            <person name="Yoshida Y."/>
            <person name="Fujiwara M."/>
            <person name="Mori M."/>
            <person name="Tomita M."/>
            <person name="Arakawa K."/>
        </authorList>
    </citation>
    <scope>NUCLEOTIDE SEQUENCE [LARGE SCALE GENOMIC DNA]</scope>
</reference>